<dbReference type="Proteomes" id="UP000003163">
    <property type="component" value="Unassembled WGS sequence"/>
</dbReference>
<gene>
    <name evidence="1" type="ORF">EDEG_00895</name>
</gene>
<reference evidence="1 2" key="1">
    <citation type="submission" date="2011-08" db="EMBL/GenBank/DDBJ databases">
        <authorList>
            <person name="Liu Z.J."/>
            <person name="Shi F.L."/>
            <person name="Lu J.Q."/>
            <person name="Li M."/>
            <person name="Wang Z.L."/>
        </authorList>
    </citation>
    <scope>NUCLEOTIDE SEQUENCE [LARGE SCALE GENOMIC DNA]</scope>
    <source>
        <strain evidence="1 2">USNM 41457</strain>
    </source>
</reference>
<dbReference type="AlphaFoldDB" id="J9DUM9"/>
<dbReference type="EMBL" id="AFBI03000011">
    <property type="protein sequence ID" value="EJW05002.1"/>
    <property type="molecule type" value="Genomic_DNA"/>
</dbReference>
<accession>J9DUM9</accession>
<dbReference type="InParanoid" id="J9DUM9"/>
<organism evidence="1 2">
    <name type="scientific">Edhazardia aedis (strain USNM 41457)</name>
    <name type="common">Microsporidian parasite</name>
    <dbReference type="NCBI Taxonomy" id="1003232"/>
    <lineage>
        <taxon>Eukaryota</taxon>
        <taxon>Fungi</taxon>
        <taxon>Fungi incertae sedis</taxon>
        <taxon>Microsporidia</taxon>
        <taxon>Edhazardia</taxon>
    </lineage>
</organism>
<name>J9DUM9_EDHAE</name>
<dbReference type="VEuPathDB" id="MicrosporidiaDB:EDEG_00895"/>
<evidence type="ECO:0000313" key="1">
    <source>
        <dbReference type="EMBL" id="EJW05002.1"/>
    </source>
</evidence>
<evidence type="ECO:0000313" key="2">
    <source>
        <dbReference type="Proteomes" id="UP000003163"/>
    </source>
</evidence>
<proteinExistence type="predicted"/>
<sequence length="630" mass="73595">MLLLKNFKKTTTKQKNIVLWIKKLQKSIEKSIVPSKENNIYKEKRKCQGIKLTNYLIMFILFLRTFCSESSNSNILLNVYMKYYDNKEVLCVTYDSDSKIGVKQDLGSSENQSNIDETSTLLCQIQLQMISECPLTLYTNAEKDNDMLSGNSTNNDNLELLSGNNKVRIVVFSHTNSKKLRISKEANSEVEIDIVKVSENPDNQCSLYYNKIKSDSNEVKTPYDEFIEALKQPQNDETNFERIERSMHNFLMNDYNSKFEIRKGSQDNFELPFDLIKNKDILGQKINSKQETIEKYDLDIDVILAKSFPNLKKTENYIYFLHALAKLQEEIMGSIQHKNVISSLNYIKQAFFQRNGAVLCDILDYVLICFNNRQYQSSLKTNDIAFEKCSESKHHESMYFQKAYETVDLGAEFKGFADSFFDLAYHYWKNFFCFTNKLNHKINHYDPKLEDKIYSNNELPSKHVITEIYPYYYPFYFFNLNIGGSLIIYGYNPIRLIPLIKFFDQVIDDITILIDENDIQNSCNFKSEEQNNEVNFTSELQTIISKIFILALRDGFIKHKIKNCLTTIDPDIYEKNHIISKMKCTRSAYESANRTKNKIIVYILFPPLDSMDSDVDGSIEKTKIFIGYKK</sequence>
<reference evidence="2" key="2">
    <citation type="submission" date="2015-07" db="EMBL/GenBank/DDBJ databases">
        <title>Contrasting host-pathogen interactions and genome evolution in two generalist and specialist microsporidian pathogens of mosquitoes.</title>
        <authorList>
            <consortium name="The Broad Institute Genomics Platform"/>
            <consortium name="The Broad Institute Genome Sequencing Center for Infectious Disease"/>
            <person name="Cuomo C.A."/>
            <person name="Sanscrainte N.D."/>
            <person name="Goldberg J.M."/>
            <person name="Heiman D."/>
            <person name="Young S."/>
            <person name="Zeng Q."/>
            <person name="Becnel J.J."/>
            <person name="Birren B.W."/>
        </authorList>
    </citation>
    <scope>NUCLEOTIDE SEQUENCE [LARGE SCALE GENOMIC DNA]</scope>
    <source>
        <strain evidence="2">USNM 41457</strain>
    </source>
</reference>
<keyword evidence="2" id="KW-1185">Reference proteome</keyword>
<protein>
    <submittedName>
        <fullName evidence="1">Uncharacterized protein</fullName>
    </submittedName>
</protein>
<comment type="caution">
    <text evidence="1">The sequence shown here is derived from an EMBL/GenBank/DDBJ whole genome shotgun (WGS) entry which is preliminary data.</text>
</comment>
<dbReference type="HOGENOM" id="CLU_434137_0_0_1"/>